<sequence length="142" mass="15871">MTKGSSLILRIYFGVVSAVTLFTLMYGAIDMLTIGLKTYVITAADMPSYGLVNCDSPDAQYQFGSYTKPIDGGTTSTTVTLTPDEMKARCEASNETTMENYRREKANNAVRDIATVLVSLPLFITHFRVVYRDWTEERKEKA</sequence>
<name>A0A0G1ZJP1_9BACT</name>
<evidence type="ECO:0000256" key="1">
    <source>
        <dbReference type="SAM" id="Phobius"/>
    </source>
</evidence>
<reference evidence="2 3" key="1">
    <citation type="journal article" date="2015" name="Nature">
        <title>rRNA introns, odd ribosomes, and small enigmatic genomes across a large radiation of phyla.</title>
        <authorList>
            <person name="Brown C.T."/>
            <person name="Hug L.A."/>
            <person name="Thomas B.C."/>
            <person name="Sharon I."/>
            <person name="Castelle C.J."/>
            <person name="Singh A."/>
            <person name="Wilkins M.J."/>
            <person name="Williams K.H."/>
            <person name="Banfield J.F."/>
        </authorList>
    </citation>
    <scope>NUCLEOTIDE SEQUENCE [LARGE SCALE GENOMIC DNA]</scope>
</reference>
<keyword evidence="1" id="KW-1133">Transmembrane helix</keyword>
<evidence type="ECO:0000313" key="3">
    <source>
        <dbReference type="Proteomes" id="UP000034846"/>
    </source>
</evidence>
<evidence type="ECO:0000313" key="2">
    <source>
        <dbReference type="EMBL" id="KKW28227.1"/>
    </source>
</evidence>
<dbReference type="Proteomes" id="UP000034846">
    <property type="component" value="Unassembled WGS sequence"/>
</dbReference>
<dbReference type="EMBL" id="LCRD01000080">
    <property type="protein sequence ID" value="KKW28227.1"/>
    <property type="molecule type" value="Genomic_DNA"/>
</dbReference>
<keyword evidence="1" id="KW-0472">Membrane</keyword>
<proteinExistence type="predicted"/>
<organism evidence="2 3">
    <name type="scientific">Candidatus Uhrbacteria bacterium GW2011_GWD2_52_7</name>
    <dbReference type="NCBI Taxonomy" id="1618989"/>
    <lineage>
        <taxon>Bacteria</taxon>
        <taxon>Candidatus Uhriibacteriota</taxon>
    </lineage>
</organism>
<protein>
    <submittedName>
        <fullName evidence="2">Uncharacterized protein</fullName>
    </submittedName>
</protein>
<keyword evidence="1" id="KW-0812">Transmembrane</keyword>
<comment type="caution">
    <text evidence="2">The sequence shown here is derived from an EMBL/GenBank/DDBJ whole genome shotgun (WGS) entry which is preliminary data.</text>
</comment>
<gene>
    <name evidence="2" type="ORF">UY72_C0080G0015</name>
</gene>
<accession>A0A0G1ZJP1</accession>
<feature type="transmembrane region" description="Helical" evidence="1">
    <location>
        <begin position="7"/>
        <end position="29"/>
    </location>
</feature>
<dbReference type="AlphaFoldDB" id="A0A0G1ZJP1"/>